<dbReference type="AlphaFoldDB" id="A0A2M8PY30"/>
<evidence type="ECO:0000313" key="4">
    <source>
        <dbReference type="Proteomes" id="UP000228947"/>
    </source>
</evidence>
<dbReference type="Proteomes" id="UP000229681">
    <property type="component" value="Unassembled WGS sequence"/>
</dbReference>
<accession>A0A2M8PY30</accession>
<accession>A0A2M8PGM6</accession>
<evidence type="ECO:0000256" key="1">
    <source>
        <dbReference type="SAM" id="Phobius"/>
    </source>
</evidence>
<keyword evidence="1" id="KW-0812">Transmembrane</keyword>
<dbReference type="EMBL" id="PGTL01000017">
    <property type="protein sequence ID" value="PJF42456.1"/>
    <property type="molecule type" value="Genomic_DNA"/>
</dbReference>
<feature type="transmembrane region" description="Helical" evidence="1">
    <location>
        <begin position="59"/>
        <end position="83"/>
    </location>
</feature>
<comment type="caution">
    <text evidence="3">The sequence shown here is derived from an EMBL/GenBank/DDBJ whole genome shotgun (WGS) entry which is preliminary data.</text>
</comment>
<evidence type="ECO:0000313" key="2">
    <source>
        <dbReference type="EMBL" id="PJF36693.1"/>
    </source>
</evidence>
<reference evidence="4 5" key="1">
    <citation type="submission" date="2017-11" db="EMBL/GenBank/DDBJ databases">
        <title>Evolution of Phototrophy in the Chloroflexi Phylum Driven by Horizontal Gene Transfer.</title>
        <authorList>
            <person name="Ward L.M."/>
            <person name="Hemp J."/>
            <person name="Shih P.M."/>
            <person name="Mcglynn S.E."/>
            <person name="Fischer W."/>
        </authorList>
    </citation>
    <scope>NUCLEOTIDE SEQUENCE [LARGE SCALE GENOMIC DNA]</scope>
    <source>
        <strain evidence="3">CP1_1M</strain>
        <strain evidence="2">JP3_13</strain>
    </source>
</reference>
<keyword evidence="1" id="KW-0472">Membrane</keyword>
<keyword evidence="1" id="KW-1133">Transmembrane helix</keyword>
<dbReference type="EMBL" id="PGTM01000037">
    <property type="protein sequence ID" value="PJF36693.1"/>
    <property type="molecule type" value="Genomic_DNA"/>
</dbReference>
<dbReference type="Proteomes" id="UP000228947">
    <property type="component" value="Unassembled WGS sequence"/>
</dbReference>
<name>A0A2M8PY30_9CHLR</name>
<gene>
    <name evidence="2" type="ORF">CUN49_04155</name>
    <name evidence="3" type="ORF">CUN50_04135</name>
</gene>
<proteinExistence type="predicted"/>
<evidence type="ECO:0000313" key="5">
    <source>
        <dbReference type="Proteomes" id="UP000229681"/>
    </source>
</evidence>
<sequence>MRRIVLYILARLAVLLIAVIAYLLLLPIQINTADGFSIAFPEFIRFSDLGLAFPEPINWAYLFWLPVPLILIVIGFELIRLWLGRAR</sequence>
<organism evidence="3 4">
    <name type="scientific">Candidatus Thermofonsia Clade 1 bacterium</name>
    <dbReference type="NCBI Taxonomy" id="2364210"/>
    <lineage>
        <taxon>Bacteria</taxon>
        <taxon>Bacillati</taxon>
        <taxon>Chloroflexota</taxon>
        <taxon>Candidatus Thermofontia</taxon>
        <taxon>Candidatus Thermofonsia Clade 1</taxon>
    </lineage>
</organism>
<protein>
    <submittedName>
        <fullName evidence="3">Uncharacterized protein</fullName>
    </submittedName>
</protein>
<evidence type="ECO:0000313" key="3">
    <source>
        <dbReference type="EMBL" id="PJF42456.1"/>
    </source>
</evidence>